<comment type="caution">
    <text evidence="2">The sequence shown here is derived from an EMBL/GenBank/DDBJ whole genome shotgun (WGS) entry which is preliminary data.</text>
</comment>
<name>A0AAV9K022_9PEZI</name>
<dbReference type="AlphaFoldDB" id="A0AAV9K022"/>
<feature type="region of interest" description="Disordered" evidence="1">
    <location>
        <begin position="96"/>
        <end position="170"/>
    </location>
</feature>
<sequence length="170" mass="18378">MVCVNCGGDCPRRGKWHLSRFCRDQRRPAAAPAAVPTFITNTQPGGTVNHFNLAGMNADEAWQLGANLGAVIGDGLVASQPQAIGEAPVLQRNLQYHGPKSLMSGGLSEQGQSETGKSEAERERSKEKKKKQKAKKFKLAVDAEIARRESEQQRSLPSFESLDAASESES</sequence>
<accession>A0AAV9K022</accession>
<evidence type="ECO:0000313" key="2">
    <source>
        <dbReference type="EMBL" id="KAK4550787.1"/>
    </source>
</evidence>
<feature type="compositionally biased region" description="Basic and acidic residues" evidence="1">
    <location>
        <begin position="116"/>
        <end position="126"/>
    </location>
</feature>
<dbReference type="Proteomes" id="UP001324427">
    <property type="component" value="Unassembled WGS sequence"/>
</dbReference>
<feature type="compositionally biased region" description="Basic and acidic residues" evidence="1">
    <location>
        <begin position="139"/>
        <end position="152"/>
    </location>
</feature>
<organism evidence="2 3">
    <name type="scientific">Oleoguttula mirabilis</name>
    <dbReference type="NCBI Taxonomy" id="1507867"/>
    <lineage>
        <taxon>Eukaryota</taxon>
        <taxon>Fungi</taxon>
        <taxon>Dikarya</taxon>
        <taxon>Ascomycota</taxon>
        <taxon>Pezizomycotina</taxon>
        <taxon>Dothideomycetes</taxon>
        <taxon>Dothideomycetidae</taxon>
        <taxon>Mycosphaerellales</taxon>
        <taxon>Teratosphaeriaceae</taxon>
        <taxon>Oleoguttula</taxon>
    </lineage>
</organism>
<keyword evidence="3" id="KW-1185">Reference proteome</keyword>
<dbReference type="EMBL" id="JAVFHQ010000001">
    <property type="protein sequence ID" value="KAK4550787.1"/>
    <property type="molecule type" value="Genomic_DNA"/>
</dbReference>
<evidence type="ECO:0000313" key="3">
    <source>
        <dbReference type="Proteomes" id="UP001324427"/>
    </source>
</evidence>
<gene>
    <name evidence="2" type="ORF">LTR36_000367</name>
</gene>
<protein>
    <submittedName>
        <fullName evidence="2">Uncharacterized protein</fullName>
    </submittedName>
</protein>
<evidence type="ECO:0000256" key="1">
    <source>
        <dbReference type="SAM" id="MobiDB-lite"/>
    </source>
</evidence>
<feature type="compositionally biased region" description="Basic residues" evidence="1">
    <location>
        <begin position="127"/>
        <end position="138"/>
    </location>
</feature>
<proteinExistence type="predicted"/>
<reference evidence="2 3" key="1">
    <citation type="submission" date="2021-11" db="EMBL/GenBank/DDBJ databases">
        <title>Black yeast isolated from Biological Soil Crust.</title>
        <authorList>
            <person name="Kurbessoian T."/>
        </authorList>
    </citation>
    <scope>NUCLEOTIDE SEQUENCE [LARGE SCALE GENOMIC DNA]</scope>
    <source>
        <strain evidence="2 3">CCFEE 5522</strain>
    </source>
</reference>